<organism evidence="2 3">
    <name type="scientific">Pararcticibacter amylolyticus</name>
    <dbReference type="NCBI Taxonomy" id="2173175"/>
    <lineage>
        <taxon>Bacteria</taxon>
        <taxon>Pseudomonadati</taxon>
        <taxon>Bacteroidota</taxon>
        <taxon>Sphingobacteriia</taxon>
        <taxon>Sphingobacteriales</taxon>
        <taxon>Sphingobacteriaceae</taxon>
        <taxon>Pararcticibacter</taxon>
    </lineage>
</organism>
<evidence type="ECO:0000259" key="1">
    <source>
        <dbReference type="Pfam" id="PF01048"/>
    </source>
</evidence>
<proteinExistence type="predicted"/>
<dbReference type="AlphaFoldDB" id="A0A2U2PD93"/>
<dbReference type="CDD" id="cd00688">
    <property type="entry name" value="ISOPREN_C2_like"/>
    <property type="match status" value="1"/>
</dbReference>
<dbReference type="GO" id="GO:0008782">
    <property type="term" value="F:adenosylhomocysteine nucleosidase activity"/>
    <property type="evidence" value="ECO:0007669"/>
    <property type="project" value="TreeGrafter"/>
</dbReference>
<name>A0A2U2PD93_9SPHI</name>
<dbReference type="SUPFAM" id="SSF53167">
    <property type="entry name" value="Purine and uridine phosphorylases"/>
    <property type="match status" value="1"/>
</dbReference>
<dbReference type="InterPro" id="IPR000845">
    <property type="entry name" value="Nucleoside_phosphorylase_d"/>
</dbReference>
<dbReference type="RefSeq" id="WP_109417069.1">
    <property type="nucleotide sequence ID" value="NZ_QEAS01000015.1"/>
</dbReference>
<keyword evidence="3" id="KW-1185">Reference proteome</keyword>
<dbReference type="EMBL" id="QEAS01000015">
    <property type="protein sequence ID" value="PWG79284.1"/>
    <property type="molecule type" value="Genomic_DNA"/>
</dbReference>
<comment type="caution">
    <text evidence="2">The sequence shown here is derived from an EMBL/GenBank/DDBJ whole genome shotgun (WGS) entry which is preliminary data.</text>
</comment>
<sequence length="622" mass="69689">MITNSKLLQKVLNQSISEIENDFKIIDNSKGGWHQFLKSEKIGNVATAQALITLDSYDTGSEFKERAFSFLLENQLSSDNDLNDGGWPYVSNLPEVANTDSTCWVLSALQMNNATYADQIARGVRWLKKNFIRSSQYPGWGPTSDTGVRTYTTANVINTAIKLGLQKDEEFQLAIQALKRAQNNDGGWGEIPGAPSTLSHTSHVVIALLDSHVPSTNGSVQKAIKWIRKKLEAKISENGLDMGYSEMFDFRYGTPSGVKPQRMTFFHMPLAYAVLALIKSSESCSELINEAVMGLLKASDYGTFSHPLLLEKTIWAIFDVLKVLNEFKKSPYIRFFDEYNAQDPGKKKYDVIIFTVVPVEFLTLSTIFGLTLNKAKEDYTKNGLWYYEYTLERNCMPALSCLVTMIGGAGDVGCYSACSSTFQEFDCDLAVLCGIAAGNKNDIKKYNTIIAESVVAYEYQRLEDGNIKYRPKVFRVNVRTQRLIDKRDFYLNNWKQLIKDYAGKCGLSHSDLETIDLSKPVLKAGVIAAGAKLIANGKTLEVLKEAIPLEKGIIAAEMEASGFAPCCIHYNKEWVIFRGISDYGEDDKNDSMNKKLQPLAVSSAVATMVYFLKYIYRRHEEE</sequence>
<gene>
    <name evidence="2" type="ORF">DDR33_17325</name>
</gene>
<dbReference type="PANTHER" id="PTHR46832:SF1">
    <property type="entry name" value="5'-METHYLTHIOADENOSINE_S-ADENOSYLHOMOCYSTEINE NUCLEOSIDASE"/>
    <property type="match status" value="1"/>
</dbReference>
<reference evidence="2 3" key="1">
    <citation type="submission" date="2018-04" db="EMBL/GenBank/DDBJ databases">
        <title>Pedobacter chongqingensis sp. nov., isolated from a rottenly hemp rope.</title>
        <authorList>
            <person name="Cai Y."/>
        </authorList>
    </citation>
    <scope>NUCLEOTIDE SEQUENCE [LARGE SCALE GENOMIC DNA]</scope>
    <source>
        <strain evidence="2 3">FJ4-8</strain>
    </source>
</reference>
<dbReference type="Gene3D" id="3.40.50.1580">
    <property type="entry name" value="Nucleoside phosphorylase domain"/>
    <property type="match status" value="1"/>
</dbReference>
<dbReference type="OrthoDB" id="4673451at2"/>
<dbReference type="Pfam" id="PF01048">
    <property type="entry name" value="PNP_UDP_1"/>
    <property type="match status" value="1"/>
</dbReference>
<dbReference type="InterPro" id="IPR035994">
    <property type="entry name" value="Nucleoside_phosphorylase_sf"/>
</dbReference>
<evidence type="ECO:0000313" key="3">
    <source>
        <dbReference type="Proteomes" id="UP000245647"/>
    </source>
</evidence>
<evidence type="ECO:0000313" key="2">
    <source>
        <dbReference type="EMBL" id="PWG79284.1"/>
    </source>
</evidence>
<dbReference type="InterPro" id="IPR008930">
    <property type="entry name" value="Terpenoid_cyclase/PrenylTrfase"/>
</dbReference>
<dbReference type="Gene3D" id="1.50.10.20">
    <property type="match status" value="2"/>
</dbReference>
<dbReference type="GO" id="GO:0009116">
    <property type="term" value="P:nucleoside metabolic process"/>
    <property type="evidence" value="ECO:0007669"/>
    <property type="project" value="InterPro"/>
</dbReference>
<dbReference type="GO" id="GO:0008930">
    <property type="term" value="F:methylthioadenosine nucleosidase activity"/>
    <property type="evidence" value="ECO:0007669"/>
    <property type="project" value="TreeGrafter"/>
</dbReference>
<protein>
    <recommendedName>
        <fullName evidence="1">Nucleoside phosphorylase domain-containing protein</fullName>
    </recommendedName>
</protein>
<accession>A0A2U2PD93</accession>
<dbReference type="GO" id="GO:0005829">
    <property type="term" value="C:cytosol"/>
    <property type="evidence" value="ECO:0007669"/>
    <property type="project" value="TreeGrafter"/>
</dbReference>
<dbReference type="Proteomes" id="UP000245647">
    <property type="component" value="Unassembled WGS sequence"/>
</dbReference>
<dbReference type="SUPFAM" id="SSF48239">
    <property type="entry name" value="Terpenoid cyclases/Protein prenyltransferases"/>
    <property type="match status" value="1"/>
</dbReference>
<dbReference type="GO" id="GO:0019284">
    <property type="term" value="P:L-methionine salvage from S-adenosylmethionine"/>
    <property type="evidence" value="ECO:0007669"/>
    <property type="project" value="TreeGrafter"/>
</dbReference>
<feature type="domain" description="Nucleoside phosphorylase" evidence="1">
    <location>
        <begin position="415"/>
        <end position="592"/>
    </location>
</feature>
<dbReference type="PANTHER" id="PTHR46832">
    <property type="entry name" value="5'-METHYLTHIOADENOSINE/S-ADENOSYLHOMOCYSTEINE NUCLEOSIDASE"/>
    <property type="match status" value="1"/>
</dbReference>